<reference evidence="1 2" key="1">
    <citation type="journal article" date="2015" name="Fungal Genet. Biol.">
        <title>Evolution of novel wood decay mechanisms in Agaricales revealed by the genome sequences of Fistulina hepatica and Cylindrobasidium torrendii.</title>
        <authorList>
            <person name="Floudas D."/>
            <person name="Held B.W."/>
            <person name="Riley R."/>
            <person name="Nagy L.G."/>
            <person name="Koehler G."/>
            <person name="Ransdell A.S."/>
            <person name="Younus H."/>
            <person name="Chow J."/>
            <person name="Chiniquy J."/>
            <person name="Lipzen A."/>
            <person name="Tritt A."/>
            <person name="Sun H."/>
            <person name="Haridas S."/>
            <person name="LaButti K."/>
            <person name="Ohm R.A."/>
            <person name="Kues U."/>
            <person name="Blanchette R.A."/>
            <person name="Grigoriev I.V."/>
            <person name="Minto R.E."/>
            <person name="Hibbett D.S."/>
        </authorList>
    </citation>
    <scope>NUCLEOTIDE SEQUENCE [LARGE SCALE GENOMIC DNA]</scope>
    <source>
        <strain evidence="1 2">ATCC 64428</strain>
    </source>
</reference>
<dbReference type="AlphaFoldDB" id="A0A0D6ZZ83"/>
<protein>
    <submittedName>
        <fullName evidence="1">Uncharacterized protein</fullName>
    </submittedName>
</protein>
<organism evidence="1 2">
    <name type="scientific">Fistulina hepatica ATCC 64428</name>
    <dbReference type="NCBI Taxonomy" id="1128425"/>
    <lineage>
        <taxon>Eukaryota</taxon>
        <taxon>Fungi</taxon>
        <taxon>Dikarya</taxon>
        <taxon>Basidiomycota</taxon>
        <taxon>Agaricomycotina</taxon>
        <taxon>Agaricomycetes</taxon>
        <taxon>Agaricomycetidae</taxon>
        <taxon>Agaricales</taxon>
        <taxon>Fistulinaceae</taxon>
        <taxon>Fistulina</taxon>
    </lineage>
</organism>
<keyword evidence="2" id="KW-1185">Reference proteome</keyword>
<dbReference type="EMBL" id="KN882117">
    <property type="protein sequence ID" value="KIY43142.1"/>
    <property type="molecule type" value="Genomic_DNA"/>
</dbReference>
<dbReference type="Proteomes" id="UP000054144">
    <property type="component" value="Unassembled WGS sequence"/>
</dbReference>
<sequence length="246" mass="28624">MSHLQSHYLSKKCWTQRLPLEGCKDDLKFWDALRKLRNEMPLTHQRKACKLKGRDCIFRIRQRSDENVQPVCYTSYYTALSLWSLISNWKTGRIRRTGQVQKWKAVSGRACPKTSGKNDVNWITFSVILTALSCVPLKMLAGPAMVDPVATSHEARQARARTQTTRLLTTNSGSFPRHEVSACMIPWTRPSLSPNRHPTMGARTPHRMKRIKNAVQYERQPAQRDKRCRERLLRRIRRRCVEVVVQ</sequence>
<evidence type="ECO:0000313" key="1">
    <source>
        <dbReference type="EMBL" id="KIY43142.1"/>
    </source>
</evidence>
<evidence type="ECO:0000313" key="2">
    <source>
        <dbReference type="Proteomes" id="UP000054144"/>
    </source>
</evidence>
<name>A0A0D6ZZ83_9AGAR</name>
<accession>A0A0D6ZZ83</accession>
<gene>
    <name evidence="1" type="ORF">FISHEDRAFT_62912</name>
</gene>
<proteinExistence type="predicted"/>